<name>A0A8J6U066_9HYPH</name>
<sequence>MSELCVLYTYTLHSEDPHNTRWKYAELPDNAYFETLDEVRTEVIDLLEDTDETSPNSKRRIQIERITTLPATKESLLTLINWGLEPIIIDYEVVEIMG</sequence>
<keyword evidence="2" id="KW-1185">Reference proteome</keyword>
<protein>
    <submittedName>
        <fullName evidence="1">Uncharacterized protein</fullName>
    </submittedName>
</protein>
<proteinExistence type="predicted"/>
<dbReference type="RefSeq" id="WP_188166562.1">
    <property type="nucleotide sequence ID" value="NZ_JACVVX010000009.1"/>
</dbReference>
<reference evidence="1" key="1">
    <citation type="submission" date="2020-09" db="EMBL/GenBank/DDBJ databases">
        <title>Genome seq and assembly of Tianweitania sp.</title>
        <authorList>
            <person name="Chhetri G."/>
        </authorList>
    </citation>
    <scope>NUCLEOTIDE SEQUENCE</scope>
    <source>
        <strain evidence="1">Rool2</strain>
    </source>
</reference>
<organism evidence="1 2">
    <name type="scientific">Oryzicola mucosus</name>
    <dbReference type="NCBI Taxonomy" id="2767425"/>
    <lineage>
        <taxon>Bacteria</taxon>
        <taxon>Pseudomonadati</taxon>
        <taxon>Pseudomonadota</taxon>
        <taxon>Alphaproteobacteria</taxon>
        <taxon>Hyphomicrobiales</taxon>
        <taxon>Phyllobacteriaceae</taxon>
        <taxon>Oryzicola</taxon>
    </lineage>
</organism>
<comment type="caution">
    <text evidence="1">The sequence shown here is derived from an EMBL/GenBank/DDBJ whole genome shotgun (WGS) entry which is preliminary data.</text>
</comment>
<evidence type="ECO:0000313" key="2">
    <source>
        <dbReference type="Proteomes" id="UP000643405"/>
    </source>
</evidence>
<dbReference type="EMBL" id="JACVVX010000009">
    <property type="protein sequence ID" value="MBD0417129.1"/>
    <property type="molecule type" value="Genomic_DNA"/>
</dbReference>
<accession>A0A8J6U066</accession>
<gene>
    <name evidence="1" type="ORF">ICI42_21015</name>
</gene>
<dbReference type="AlphaFoldDB" id="A0A8J6U066"/>
<dbReference type="Proteomes" id="UP000643405">
    <property type="component" value="Unassembled WGS sequence"/>
</dbReference>
<evidence type="ECO:0000313" key="1">
    <source>
        <dbReference type="EMBL" id="MBD0417129.1"/>
    </source>
</evidence>